<keyword evidence="3" id="KW-0479">Metal-binding</keyword>
<feature type="chain" id="PRO_5045405118" evidence="9">
    <location>
        <begin position="23"/>
        <end position="531"/>
    </location>
</feature>
<keyword evidence="11" id="KW-1185">Reference proteome</keyword>
<comment type="caution">
    <text evidence="10">The sequence shown here is derived from an EMBL/GenBank/DDBJ whole genome shotgun (WGS) entry which is preliminary data.</text>
</comment>
<accession>A0ABT0ABH1</accession>
<keyword evidence="4 9" id="KW-0732">Signal</keyword>
<evidence type="ECO:0000256" key="8">
    <source>
        <dbReference type="SAM" id="MobiDB-lite"/>
    </source>
</evidence>
<organism evidence="10 11">
    <name type="scientific">Novosphingobium mangrovi</name>
    <name type="common">ex Hu et al. 2023</name>
    <dbReference type="NCBI Taxonomy" id="2930094"/>
    <lineage>
        <taxon>Bacteria</taxon>
        <taxon>Pseudomonadati</taxon>
        <taxon>Pseudomonadota</taxon>
        <taxon>Alphaproteobacteria</taxon>
        <taxon>Sphingomonadales</taxon>
        <taxon>Sphingomonadaceae</taxon>
        <taxon>Novosphingobium</taxon>
    </lineage>
</organism>
<evidence type="ECO:0000256" key="7">
    <source>
        <dbReference type="ARBA" id="ARBA00023157"/>
    </source>
</evidence>
<dbReference type="InterPro" id="IPR029058">
    <property type="entry name" value="AB_hydrolase_fold"/>
</dbReference>
<evidence type="ECO:0000256" key="5">
    <source>
        <dbReference type="ARBA" id="ARBA00022801"/>
    </source>
</evidence>
<evidence type="ECO:0000256" key="9">
    <source>
        <dbReference type="SAM" id="SignalP"/>
    </source>
</evidence>
<evidence type="ECO:0000256" key="1">
    <source>
        <dbReference type="ARBA" id="ARBA00006249"/>
    </source>
</evidence>
<evidence type="ECO:0000313" key="10">
    <source>
        <dbReference type="EMBL" id="MCJ1960553.1"/>
    </source>
</evidence>
<dbReference type="SUPFAM" id="SSF53474">
    <property type="entry name" value="alpha/beta-Hydrolases"/>
    <property type="match status" value="1"/>
</dbReference>
<dbReference type="EMBL" id="JALHAT010000008">
    <property type="protein sequence ID" value="MCJ1960553.1"/>
    <property type="molecule type" value="Genomic_DNA"/>
</dbReference>
<keyword evidence="5 10" id="KW-0378">Hydrolase</keyword>
<dbReference type="PANTHER" id="PTHR33938:SF15">
    <property type="entry name" value="FERULOYL ESTERASE B-RELATED"/>
    <property type="match status" value="1"/>
</dbReference>
<dbReference type="GO" id="GO:0016787">
    <property type="term" value="F:hydrolase activity"/>
    <property type="evidence" value="ECO:0007669"/>
    <property type="project" value="UniProtKB-KW"/>
</dbReference>
<name>A0ABT0ABH1_9SPHN</name>
<dbReference type="PANTHER" id="PTHR33938">
    <property type="entry name" value="FERULOYL ESTERASE B-RELATED"/>
    <property type="match status" value="1"/>
</dbReference>
<evidence type="ECO:0000256" key="2">
    <source>
        <dbReference type="ARBA" id="ARBA00022487"/>
    </source>
</evidence>
<keyword evidence="2" id="KW-0719">Serine esterase</keyword>
<evidence type="ECO:0000313" key="11">
    <source>
        <dbReference type="Proteomes" id="UP001162802"/>
    </source>
</evidence>
<evidence type="ECO:0000256" key="6">
    <source>
        <dbReference type="ARBA" id="ARBA00022837"/>
    </source>
</evidence>
<dbReference type="Proteomes" id="UP001162802">
    <property type="component" value="Unassembled WGS sequence"/>
</dbReference>
<proteinExistence type="inferred from homology"/>
<feature type="signal peptide" evidence="9">
    <location>
        <begin position="1"/>
        <end position="22"/>
    </location>
</feature>
<feature type="region of interest" description="Disordered" evidence="8">
    <location>
        <begin position="511"/>
        <end position="531"/>
    </location>
</feature>
<reference evidence="10" key="1">
    <citation type="submission" date="2022-03" db="EMBL/GenBank/DDBJ databases">
        <title>Identification of a novel bacterium isolated from mangrove sediments.</title>
        <authorList>
            <person name="Pan X."/>
        </authorList>
    </citation>
    <scope>NUCLEOTIDE SEQUENCE</scope>
    <source>
        <strain evidence="10">B2637</strain>
    </source>
</reference>
<gene>
    <name evidence="10" type="ORF">MTR65_07675</name>
</gene>
<dbReference type="RefSeq" id="WP_243798785.1">
    <property type="nucleotide sequence ID" value="NZ_JALHAT010000008.1"/>
</dbReference>
<sequence>MSRAIFGLTALLCAGIATPALARAEGAATEADEARCTRVARERFGEDVTLTRVVHLDVTPATAGDAQGTPRMSALPAHCRIEGIINARKGADGKDYGIGFAMALPDDWTGRFLLQGGGGLNGSVKPPVGPVASDGTPALARGFAVISHDSGHKGAVFDDSFLADQRAALDFAEASVERVALLGKAIATRYYGAPIAHSYMTGCSTGGREGMLAFQRYPDLFDGIVVGAPAMRSADSNLGVEYTQVLFNQAAPKDGDGLPILSQVLTDANRKAILAGILDQCDGLDGLKDGMVENVAQCRFQPTRIGCEEAPGEGCLSAGQVRALELGLAGPKDSAGYPLYAPMAADTGIVASPMGYLPTGHPGPFGPPNRATEIDLDARIHAIRNTAWQRLTDTNYWTNLSTYLGRGGKVLFFHGVSDFWFSPFATWDYYQRAAEANGADFTQASRFYMVPGMLHCSGGNSFEEFDLLSAIVAFVEEGKAPEAVTAYRKGEGADHVRESRPLCPYPAHAAYQGGDPRRAESFTCEPPAEAD</sequence>
<keyword evidence="7" id="KW-1015">Disulfide bond</keyword>
<keyword evidence="6" id="KW-0106">Calcium</keyword>
<dbReference type="InterPro" id="IPR011118">
    <property type="entry name" value="Tannase/feruloyl_esterase"/>
</dbReference>
<evidence type="ECO:0000256" key="3">
    <source>
        <dbReference type="ARBA" id="ARBA00022723"/>
    </source>
</evidence>
<dbReference type="Pfam" id="PF07519">
    <property type="entry name" value="Tannase"/>
    <property type="match status" value="2"/>
</dbReference>
<dbReference type="Gene3D" id="3.40.50.1820">
    <property type="entry name" value="alpha/beta hydrolase"/>
    <property type="match status" value="1"/>
</dbReference>
<evidence type="ECO:0000256" key="4">
    <source>
        <dbReference type="ARBA" id="ARBA00022729"/>
    </source>
</evidence>
<comment type="similarity">
    <text evidence="1">Belongs to the tannase family.</text>
</comment>
<protein>
    <submittedName>
        <fullName evidence="10">Tannase/feruloyl esterase family alpha/beta hydrolase</fullName>
    </submittedName>
</protein>